<dbReference type="RefSeq" id="WP_111569062.1">
    <property type="nucleotide sequence ID" value="NZ_PIPK01000004.1"/>
</dbReference>
<protein>
    <submittedName>
        <fullName evidence="2">Uncharacterized protein</fullName>
    </submittedName>
</protein>
<dbReference type="Proteomes" id="UP000249203">
    <property type="component" value="Unassembled WGS sequence"/>
</dbReference>
<proteinExistence type="predicted"/>
<comment type="caution">
    <text evidence="2">The sequence shown here is derived from an EMBL/GenBank/DDBJ whole genome shotgun (WGS) entry which is preliminary data.</text>
</comment>
<name>A0A327X1B7_9GAMM</name>
<organism evidence="2 4">
    <name type="scientific">Aliidiomarina maris</name>
    <dbReference type="NCBI Taxonomy" id="531312"/>
    <lineage>
        <taxon>Bacteria</taxon>
        <taxon>Pseudomonadati</taxon>
        <taxon>Pseudomonadota</taxon>
        <taxon>Gammaproteobacteria</taxon>
        <taxon>Alteromonadales</taxon>
        <taxon>Idiomarinaceae</taxon>
        <taxon>Aliidiomarina</taxon>
    </lineage>
</organism>
<dbReference type="Proteomes" id="UP000287865">
    <property type="component" value="Unassembled WGS sequence"/>
</dbReference>
<dbReference type="SUPFAM" id="SSF51261">
    <property type="entry name" value="Duplicated hybrid motif"/>
    <property type="match status" value="1"/>
</dbReference>
<dbReference type="InterPro" id="IPR011055">
    <property type="entry name" value="Dup_hybrid_motif"/>
</dbReference>
<dbReference type="Gene3D" id="2.70.70.10">
    <property type="entry name" value="Glucose Permease (Domain IIA)"/>
    <property type="match status" value="1"/>
</dbReference>
<accession>A0A327X1B7</accession>
<evidence type="ECO:0000313" key="3">
    <source>
        <dbReference type="EMBL" id="RUO25116.1"/>
    </source>
</evidence>
<gene>
    <name evidence="2" type="ORF">B0I24_104182</name>
    <name evidence="3" type="ORF">CWE07_06475</name>
</gene>
<reference evidence="3 5" key="1">
    <citation type="journal article" date="2018" name="Front. Microbiol.">
        <title>Genome-Based Analysis Reveals the Taxonomy and Diversity of the Family Idiomarinaceae.</title>
        <authorList>
            <person name="Liu Y."/>
            <person name="Lai Q."/>
            <person name="Shao Z."/>
        </authorList>
    </citation>
    <scope>NUCLEOTIDE SEQUENCE [LARGE SCALE GENOMIC DNA]</scope>
    <source>
        <strain evidence="3 5">CF12-14</strain>
    </source>
</reference>
<feature type="region of interest" description="Disordered" evidence="1">
    <location>
        <begin position="1"/>
        <end position="22"/>
    </location>
</feature>
<evidence type="ECO:0000313" key="2">
    <source>
        <dbReference type="EMBL" id="RAJ98978.1"/>
    </source>
</evidence>
<reference evidence="2 4" key="2">
    <citation type="submission" date="2018-06" db="EMBL/GenBank/DDBJ databases">
        <title>Genomic Encyclopedia of Type Strains, Phase III (KMG-III): the genomes of soil and plant-associated and newly described type strains.</title>
        <authorList>
            <person name="Whitman W."/>
        </authorList>
    </citation>
    <scope>NUCLEOTIDE SEQUENCE [LARGE SCALE GENOMIC DNA]</scope>
    <source>
        <strain evidence="2 4">CGMCC 1.15366</strain>
    </source>
</reference>
<evidence type="ECO:0000313" key="4">
    <source>
        <dbReference type="Proteomes" id="UP000249203"/>
    </source>
</evidence>
<dbReference type="EMBL" id="PIPK01000004">
    <property type="protein sequence ID" value="RUO25116.1"/>
    <property type="molecule type" value="Genomic_DNA"/>
</dbReference>
<dbReference type="EMBL" id="QLMD01000004">
    <property type="protein sequence ID" value="RAJ98978.1"/>
    <property type="molecule type" value="Genomic_DNA"/>
</dbReference>
<sequence length="194" mass="21689">MAKTSAQHSELPTDQSSRQQQPTINWLQVPFETVPIEVQPTTLFDLMAPVHGIARALTDSPNATDRMQLYGLGVYQTPRLERVQAPIRAKIIAISEDGCHWQFALNKHLRMHLFVHVHSPLPRASWTLRAGDIVDAGTELMRISTSAMRQQPIVMTCVEQAAGQAIVRYAASAMIGNLSAAQDRIIRIYQPLER</sequence>
<dbReference type="AlphaFoldDB" id="A0A327X1B7"/>
<keyword evidence="5" id="KW-1185">Reference proteome</keyword>
<evidence type="ECO:0000313" key="5">
    <source>
        <dbReference type="Proteomes" id="UP000287865"/>
    </source>
</evidence>
<evidence type="ECO:0000256" key="1">
    <source>
        <dbReference type="SAM" id="MobiDB-lite"/>
    </source>
</evidence>